<dbReference type="GO" id="GO:0005634">
    <property type="term" value="C:nucleus"/>
    <property type="evidence" value="ECO:0007669"/>
    <property type="project" value="TreeGrafter"/>
</dbReference>
<dbReference type="Gene3D" id="1.20.1050.60">
    <property type="entry name" value="alpha-1,2-mannosidase"/>
    <property type="match status" value="1"/>
</dbReference>
<feature type="domain" description="Glycosyl hydrolase family 92" evidence="1">
    <location>
        <begin position="292"/>
        <end position="785"/>
    </location>
</feature>
<dbReference type="GeneID" id="81626341"/>
<dbReference type="InterPro" id="IPR014718">
    <property type="entry name" value="GH-type_carb-bd"/>
</dbReference>
<protein>
    <submittedName>
        <fullName evidence="3">Secreted glycosidase</fullName>
    </submittedName>
</protein>
<dbReference type="SUPFAM" id="SSF48208">
    <property type="entry name" value="Six-hairpin glycosidases"/>
    <property type="match status" value="1"/>
</dbReference>
<dbReference type="InterPro" id="IPR050883">
    <property type="entry name" value="PNGase"/>
</dbReference>
<dbReference type="RefSeq" id="XP_056789016.1">
    <property type="nucleotide sequence ID" value="XM_056936092.1"/>
</dbReference>
<evidence type="ECO:0000313" key="3">
    <source>
        <dbReference type="EMBL" id="KAJ5483044.1"/>
    </source>
</evidence>
<dbReference type="GO" id="GO:0005829">
    <property type="term" value="C:cytosol"/>
    <property type="evidence" value="ECO:0007669"/>
    <property type="project" value="TreeGrafter"/>
</dbReference>
<dbReference type="Proteomes" id="UP001148312">
    <property type="component" value="Unassembled WGS sequence"/>
</dbReference>
<gene>
    <name evidence="3" type="ORF">N7539_006490</name>
</gene>
<dbReference type="FunFam" id="1.20.1610.10:FF:000002">
    <property type="entry name" value="Alpha-1,2-mannosidase family protein"/>
    <property type="match status" value="1"/>
</dbReference>
<evidence type="ECO:0000259" key="2">
    <source>
        <dbReference type="Pfam" id="PF17678"/>
    </source>
</evidence>
<dbReference type="Pfam" id="PF07971">
    <property type="entry name" value="Glyco_hydro_92"/>
    <property type="match status" value="1"/>
</dbReference>
<evidence type="ECO:0000259" key="1">
    <source>
        <dbReference type="Pfam" id="PF07971"/>
    </source>
</evidence>
<dbReference type="InterPro" id="IPR012939">
    <property type="entry name" value="Glyco_hydro_92"/>
</dbReference>
<comment type="caution">
    <text evidence="3">The sequence shown here is derived from an EMBL/GenBank/DDBJ whole genome shotgun (WGS) entry which is preliminary data.</text>
</comment>
<dbReference type="FunFam" id="2.70.98.10:FF:000010">
    <property type="entry name" value="Alpha-1,2-mannosidase family protein"/>
    <property type="match status" value="1"/>
</dbReference>
<proteinExistence type="predicted"/>
<organism evidence="3 4">
    <name type="scientific">Penicillium diatomitis</name>
    <dbReference type="NCBI Taxonomy" id="2819901"/>
    <lineage>
        <taxon>Eukaryota</taxon>
        <taxon>Fungi</taxon>
        <taxon>Dikarya</taxon>
        <taxon>Ascomycota</taxon>
        <taxon>Pezizomycotina</taxon>
        <taxon>Eurotiomycetes</taxon>
        <taxon>Eurotiomycetidae</taxon>
        <taxon>Eurotiales</taxon>
        <taxon>Aspergillaceae</taxon>
        <taxon>Penicillium</taxon>
    </lineage>
</organism>
<dbReference type="Gene3D" id="2.70.98.10">
    <property type="match status" value="1"/>
</dbReference>
<keyword evidence="3" id="KW-0378">Hydrolase</keyword>
<sequence>MRLHTLRPENILAAAFCGPFALAASVSSLNDYDVLKYVNPLIGTANGGHVFPGATLPFGMAKAVADTIGENQAGFAFDTDYVTGFSHMHDSGTGGSPSLGNFPIFAQPSCPNDDINQCKWQLNDRAVAWEKDSVKARPGYFSISLANGVQAEMTTTNRSALYRFTFDEGLPVALSPVVLVDLIDLPQSRTNGTAEVHRSTGRLTGNGTFSPSFGIGSYDLHFCVDFKGAELRDTGTWTKNRAGITTDSVSMLADGTNTPASLSAGTFARFHSPANRTILARVGVSFMSVDRACANAQREQPDFDFEGTRSAAEAAWRKKLSVVTVDASGVLDDFQEIFWSGAYRSLISPQDYTGENPLWQSDEPYYDSYYCIWDSFRSIHPLLTIVDPISQSRMLRSLIDIYRHEGYLPDCRMSLCKGFTQGGSNADVLMADAYLKKVQGIDWNTAYEAVVKDAEVEPANWNVEGRGGLTSWKSLGYIPTDDFDPYGVGTHTRSISRTVEYAYNDFCISEMAKVMGKQADYEKYASRSGNWAHMFKADQTSSLNGSDTTFTGFLQPRYMNGTWGYQDPIFCSPLLNFTSCYLNPDGHETYEGSSWLYTFSTHVLIDTSSILQHSYAPHDMGALIHALGGADKFISRLEYLHQSGLLYVGDEQAFLTVFQFHYGGRPALSSKYSHFYIPSQFNTTVAGIAGNDDSGAMGSFVTLSMVGLWPVPGQDVYLITPPYFKEVRIRSPLTGKMATIRNVNFDASYKAVCIQGARLNGQSWTKNWLTHDFFTQGGVLELTLGVTESDWGTRKEDLPPSLSSYE</sequence>
<dbReference type="PANTHER" id="PTHR12143">
    <property type="entry name" value="PEPTIDE N-GLYCANASE PNGASE -RELATED"/>
    <property type="match status" value="1"/>
</dbReference>
<dbReference type="InterPro" id="IPR041371">
    <property type="entry name" value="GH92_N"/>
</dbReference>
<name>A0A9W9X391_9EURO</name>
<dbReference type="Pfam" id="PF17678">
    <property type="entry name" value="Glyco_hydro_92N"/>
    <property type="match status" value="1"/>
</dbReference>
<dbReference type="FunFam" id="1.20.1050.60:FF:000002">
    <property type="entry name" value="Glycosyl hydrolase family 92"/>
    <property type="match status" value="1"/>
</dbReference>
<dbReference type="FunFam" id="3.30.2080.10:FF:000001">
    <property type="entry name" value="Alpha-1,2-mannosidase subfamily"/>
    <property type="match status" value="1"/>
</dbReference>
<keyword evidence="3" id="KW-0326">Glycosidase</keyword>
<dbReference type="AlphaFoldDB" id="A0A9W9X391"/>
<feature type="domain" description="Glycosyl hydrolase family 92 N-terminal" evidence="2">
    <location>
        <begin position="37"/>
        <end position="285"/>
    </location>
</feature>
<accession>A0A9W9X391</accession>
<dbReference type="PANTHER" id="PTHR12143:SF42">
    <property type="entry name" value="PUTATIVE SUBFAMILY (AFU_ORTHOLOGUE AFUA_6G13760)-RELATED"/>
    <property type="match status" value="1"/>
</dbReference>
<reference evidence="3" key="1">
    <citation type="submission" date="2022-12" db="EMBL/GenBank/DDBJ databases">
        <authorList>
            <person name="Petersen C."/>
        </authorList>
    </citation>
    <scope>NUCLEOTIDE SEQUENCE</scope>
    <source>
        <strain evidence="3">IBT 30728</strain>
    </source>
</reference>
<dbReference type="GO" id="GO:0006516">
    <property type="term" value="P:glycoprotein catabolic process"/>
    <property type="evidence" value="ECO:0007669"/>
    <property type="project" value="TreeGrafter"/>
</dbReference>
<dbReference type="GO" id="GO:0005975">
    <property type="term" value="P:carbohydrate metabolic process"/>
    <property type="evidence" value="ECO:0007669"/>
    <property type="project" value="InterPro"/>
</dbReference>
<dbReference type="Gene3D" id="1.20.1610.10">
    <property type="entry name" value="alpha-1,2-mannosidases domains"/>
    <property type="match status" value="1"/>
</dbReference>
<dbReference type="EMBL" id="JAPWDQ010000008">
    <property type="protein sequence ID" value="KAJ5483044.1"/>
    <property type="molecule type" value="Genomic_DNA"/>
</dbReference>
<dbReference type="GO" id="GO:0000224">
    <property type="term" value="F:peptide-N4-(N-acetyl-beta-glucosaminyl)asparagine amidase activity"/>
    <property type="evidence" value="ECO:0007669"/>
    <property type="project" value="TreeGrafter"/>
</dbReference>
<dbReference type="Gene3D" id="3.30.2080.10">
    <property type="entry name" value="GH92 mannosidase domain"/>
    <property type="match status" value="1"/>
</dbReference>
<dbReference type="GO" id="GO:0030246">
    <property type="term" value="F:carbohydrate binding"/>
    <property type="evidence" value="ECO:0007669"/>
    <property type="project" value="InterPro"/>
</dbReference>
<evidence type="ECO:0000313" key="4">
    <source>
        <dbReference type="Proteomes" id="UP001148312"/>
    </source>
</evidence>
<keyword evidence="4" id="KW-1185">Reference proteome</keyword>
<reference evidence="3" key="2">
    <citation type="journal article" date="2023" name="IMA Fungus">
        <title>Comparative genomic study of the Penicillium genus elucidates a diverse pangenome and 15 lateral gene transfer events.</title>
        <authorList>
            <person name="Petersen C."/>
            <person name="Sorensen T."/>
            <person name="Nielsen M.R."/>
            <person name="Sondergaard T.E."/>
            <person name="Sorensen J.L."/>
            <person name="Fitzpatrick D.A."/>
            <person name="Frisvad J.C."/>
            <person name="Nielsen K.L."/>
        </authorList>
    </citation>
    <scope>NUCLEOTIDE SEQUENCE</scope>
    <source>
        <strain evidence="3">IBT 30728</strain>
    </source>
</reference>
<dbReference type="InterPro" id="IPR008928">
    <property type="entry name" value="6-hairpin_glycosidase_sf"/>
</dbReference>
<dbReference type="GO" id="GO:0016798">
    <property type="term" value="F:hydrolase activity, acting on glycosyl bonds"/>
    <property type="evidence" value="ECO:0007669"/>
    <property type="project" value="UniProtKB-KW"/>
</dbReference>